<feature type="compositionally biased region" description="Low complexity" evidence="10">
    <location>
        <begin position="114"/>
        <end position="131"/>
    </location>
</feature>
<evidence type="ECO:0000313" key="13">
    <source>
        <dbReference type="Proteomes" id="UP000318571"/>
    </source>
</evidence>
<evidence type="ECO:0000259" key="11">
    <source>
        <dbReference type="PROSITE" id="PS50114"/>
    </source>
</evidence>
<feature type="compositionally biased region" description="Low complexity" evidence="10">
    <location>
        <begin position="173"/>
        <end position="184"/>
    </location>
</feature>
<comment type="subcellular location">
    <subcellularLocation>
        <location evidence="1">Nucleus</location>
    </subcellularLocation>
</comment>
<dbReference type="Pfam" id="PF00320">
    <property type="entry name" value="GATA"/>
    <property type="match status" value="2"/>
</dbReference>
<reference evidence="12 13" key="1">
    <citation type="journal article" date="2018" name="Nat. Ecol. Evol.">
        <title>Genomic signatures of mitonuclear coevolution across populations of Tigriopus californicus.</title>
        <authorList>
            <person name="Barreto F.S."/>
            <person name="Watson E.T."/>
            <person name="Lima T.G."/>
            <person name="Willett C.S."/>
            <person name="Edmands S."/>
            <person name="Li W."/>
            <person name="Burton R.S."/>
        </authorList>
    </citation>
    <scope>NUCLEOTIDE SEQUENCE [LARGE SCALE GENOMIC DNA]</scope>
    <source>
        <strain evidence="12 13">San Diego</strain>
    </source>
</reference>
<dbReference type="EMBL" id="VCGU01000009">
    <property type="protein sequence ID" value="TRY70075.1"/>
    <property type="molecule type" value="Genomic_DNA"/>
</dbReference>
<gene>
    <name evidence="12" type="ORF">TCAL_02854</name>
</gene>
<accession>A0A553NXB2</accession>
<feature type="compositionally biased region" description="Gly residues" evidence="10">
    <location>
        <begin position="225"/>
        <end position="238"/>
    </location>
</feature>
<keyword evidence="5" id="KW-0805">Transcription regulation</keyword>
<feature type="domain" description="GATA-type" evidence="11">
    <location>
        <begin position="301"/>
        <end position="354"/>
    </location>
</feature>
<evidence type="ECO:0000256" key="8">
    <source>
        <dbReference type="ARBA" id="ARBA00023242"/>
    </source>
</evidence>
<dbReference type="PROSITE" id="PS00344">
    <property type="entry name" value="GATA_ZN_FINGER_1"/>
    <property type="match status" value="2"/>
</dbReference>
<dbReference type="Proteomes" id="UP000318571">
    <property type="component" value="Chromosome 9"/>
</dbReference>
<dbReference type="GO" id="GO:0045165">
    <property type="term" value="P:cell fate commitment"/>
    <property type="evidence" value="ECO:0007669"/>
    <property type="project" value="TreeGrafter"/>
</dbReference>
<evidence type="ECO:0000256" key="10">
    <source>
        <dbReference type="SAM" id="MobiDB-lite"/>
    </source>
</evidence>
<dbReference type="PRINTS" id="PR00619">
    <property type="entry name" value="GATAZNFINGER"/>
</dbReference>
<dbReference type="GO" id="GO:0000122">
    <property type="term" value="P:negative regulation of transcription by RNA polymerase II"/>
    <property type="evidence" value="ECO:0007669"/>
    <property type="project" value="TreeGrafter"/>
</dbReference>
<dbReference type="FunFam" id="3.30.50.10:FF:000036">
    <property type="entry name" value="Endothelial transcription factor GATA-2"/>
    <property type="match status" value="1"/>
</dbReference>
<dbReference type="STRING" id="6832.A0A553NXB2"/>
<evidence type="ECO:0000256" key="6">
    <source>
        <dbReference type="ARBA" id="ARBA00023125"/>
    </source>
</evidence>
<dbReference type="Gene3D" id="3.30.50.10">
    <property type="entry name" value="Erythroid Transcription Factor GATA-1, subunit A"/>
    <property type="match status" value="2"/>
</dbReference>
<feature type="compositionally biased region" description="Gly residues" evidence="10">
    <location>
        <begin position="185"/>
        <end position="197"/>
    </location>
</feature>
<dbReference type="GO" id="GO:0005634">
    <property type="term" value="C:nucleus"/>
    <property type="evidence" value="ECO:0007669"/>
    <property type="project" value="UniProtKB-SubCell"/>
</dbReference>
<sequence length="464" mass="48508">MMTMAHPAPGMVDSGHPATHHVHHSAARSWPTYMDPSRYVDPGHLLPGADPQLDSTGNAAVAAASSSFFATQEASRYYQMHQAYESAATQAARMSMYRPHWMPGAGSQVSVEGASWSSPTRTAPTPPSSASNLHHPGGASTPGHYTIDYHSHHLSSHPGYPTTHPGSYGQHGHPGLTPSGLSGSSHGGVIGSAGSGLVGTDLSPFGTFPSSRSSSSGMMNSPGSSNGGGGGGGGGSNSKGGKNKRPNAEGRECVNCAATSTPLWRRDGNGHYLCNACGLYYKMNGTNRPLVKPKRKMNTQRRQGTQCSNCNTTTTTLWRRNGTGEPVCNACGLYYKLHGTSRPISMKKENIQSRNRKLSAKARKKHTSFAPVADMLKPFEKMYGYAGMAAAAGMGGMSSYYMPPTHPAVSCGSIPHSMHSGPSVANSPQFGAGMHMMAAASSAALGGFGASSLNGMANWRADYS</sequence>
<keyword evidence="7" id="KW-0804">Transcription</keyword>
<comment type="caution">
    <text evidence="12">The sequence shown here is derived from an EMBL/GenBank/DDBJ whole genome shotgun (WGS) entry which is preliminary data.</text>
</comment>
<dbReference type="InterPro" id="IPR039355">
    <property type="entry name" value="Transcription_factor_GATA"/>
</dbReference>
<dbReference type="CDD" id="cd00202">
    <property type="entry name" value="ZnF_GATA"/>
    <property type="match status" value="2"/>
</dbReference>
<keyword evidence="3 9" id="KW-0863">Zinc-finger</keyword>
<name>A0A553NXB2_TIGCA</name>
<keyword evidence="13" id="KW-1185">Reference proteome</keyword>
<feature type="region of interest" description="Disordered" evidence="10">
    <location>
        <begin position="108"/>
        <end position="249"/>
    </location>
</feature>
<evidence type="ECO:0000256" key="5">
    <source>
        <dbReference type="ARBA" id="ARBA00023015"/>
    </source>
</evidence>
<dbReference type="SMART" id="SM00401">
    <property type="entry name" value="ZnF_GATA"/>
    <property type="match status" value="2"/>
</dbReference>
<dbReference type="FunFam" id="3.30.50.10:FF:000032">
    <property type="entry name" value="Transcription factor GATA-3"/>
    <property type="match status" value="1"/>
</dbReference>
<dbReference type="PANTHER" id="PTHR10071:SF281">
    <property type="entry name" value="BOX A-BINDING FACTOR-RELATED"/>
    <property type="match status" value="1"/>
</dbReference>
<feature type="compositionally biased region" description="Low complexity" evidence="10">
    <location>
        <begin position="209"/>
        <end position="224"/>
    </location>
</feature>
<organism evidence="12 13">
    <name type="scientific">Tigriopus californicus</name>
    <name type="common">Marine copepod</name>
    <dbReference type="NCBI Taxonomy" id="6832"/>
    <lineage>
        <taxon>Eukaryota</taxon>
        <taxon>Metazoa</taxon>
        <taxon>Ecdysozoa</taxon>
        <taxon>Arthropoda</taxon>
        <taxon>Crustacea</taxon>
        <taxon>Multicrustacea</taxon>
        <taxon>Hexanauplia</taxon>
        <taxon>Copepoda</taxon>
        <taxon>Harpacticoida</taxon>
        <taxon>Harpacticidae</taxon>
        <taxon>Tigriopus</taxon>
    </lineage>
</organism>
<evidence type="ECO:0000256" key="9">
    <source>
        <dbReference type="PROSITE-ProRule" id="PRU00094"/>
    </source>
</evidence>
<dbReference type="SUPFAM" id="SSF57716">
    <property type="entry name" value="Glucocorticoid receptor-like (DNA-binding domain)"/>
    <property type="match status" value="2"/>
</dbReference>
<dbReference type="PANTHER" id="PTHR10071">
    <property type="entry name" value="TRANSCRIPTION FACTOR GATA FAMILY MEMBER"/>
    <property type="match status" value="1"/>
</dbReference>
<dbReference type="GO" id="GO:0000981">
    <property type="term" value="F:DNA-binding transcription factor activity, RNA polymerase II-specific"/>
    <property type="evidence" value="ECO:0007669"/>
    <property type="project" value="TreeGrafter"/>
</dbReference>
<evidence type="ECO:0000256" key="7">
    <source>
        <dbReference type="ARBA" id="ARBA00023163"/>
    </source>
</evidence>
<dbReference type="AlphaFoldDB" id="A0A553NXB2"/>
<evidence type="ECO:0000256" key="1">
    <source>
        <dbReference type="ARBA" id="ARBA00004123"/>
    </source>
</evidence>
<dbReference type="InterPro" id="IPR000679">
    <property type="entry name" value="Znf_GATA"/>
</dbReference>
<keyword evidence="2" id="KW-0479">Metal-binding</keyword>
<evidence type="ECO:0000256" key="4">
    <source>
        <dbReference type="ARBA" id="ARBA00022833"/>
    </source>
</evidence>
<keyword evidence="4" id="KW-0862">Zinc</keyword>
<proteinExistence type="predicted"/>
<dbReference type="PROSITE" id="PS50114">
    <property type="entry name" value="GATA_ZN_FINGER_2"/>
    <property type="match status" value="2"/>
</dbReference>
<dbReference type="InterPro" id="IPR013088">
    <property type="entry name" value="Znf_NHR/GATA"/>
</dbReference>
<feature type="domain" description="GATA-type" evidence="11">
    <location>
        <begin position="247"/>
        <end position="302"/>
    </location>
</feature>
<evidence type="ECO:0000256" key="2">
    <source>
        <dbReference type="ARBA" id="ARBA00022723"/>
    </source>
</evidence>
<protein>
    <recommendedName>
        <fullName evidence="11">GATA-type domain-containing protein</fullName>
    </recommendedName>
</protein>
<evidence type="ECO:0000313" key="12">
    <source>
        <dbReference type="EMBL" id="TRY70075.1"/>
    </source>
</evidence>
<dbReference type="GO" id="GO:0045944">
    <property type="term" value="P:positive regulation of transcription by RNA polymerase II"/>
    <property type="evidence" value="ECO:0007669"/>
    <property type="project" value="TreeGrafter"/>
</dbReference>
<dbReference type="GO" id="GO:0000978">
    <property type="term" value="F:RNA polymerase II cis-regulatory region sequence-specific DNA binding"/>
    <property type="evidence" value="ECO:0007669"/>
    <property type="project" value="TreeGrafter"/>
</dbReference>
<dbReference type="GO" id="GO:0008270">
    <property type="term" value="F:zinc ion binding"/>
    <property type="evidence" value="ECO:0007669"/>
    <property type="project" value="UniProtKB-KW"/>
</dbReference>
<keyword evidence="8" id="KW-0539">Nucleus</keyword>
<evidence type="ECO:0000256" key="3">
    <source>
        <dbReference type="ARBA" id="ARBA00022771"/>
    </source>
</evidence>
<keyword evidence="6" id="KW-0238">DNA-binding</keyword>